<dbReference type="InterPro" id="IPR050772">
    <property type="entry name" value="Hydratase-Decarb/MhpD_sf"/>
</dbReference>
<dbReference type="OrthoDB" id="9792137at2"/>
<dbReference type="InterPro" id="IPR036663">
    <property type="entry name" value="Fumarylacetoacetase_C_sf"/>
</dbReference>
<dbReference type="GO" id="GO:0008684">
    <property type="term" value="F:2-oxopent-4-enoate hydratase activity"/>
    <property type="evidence" value="ECO:0007669"/>
    <property type="project" value="TreeGrafter"/>
</dbReference>
<sequence>MTASDIDHAAQALLQARRSFTQIAPPGPAPADTDAVYAIQDKVAAALGPVEGWKVGAPSPTAMPTCAPLLAGHVALAPASFAAGSMHMLGVEAEVAFRFARDLPAAATAPDADAVLDAVGSAHVVIEVVDTRLANWKSLDPLWPLADNAMNKALVVGPAFAGWRGLDYDRQPVRLTVDGKAVVDRAGGNSGGSPLRLLTWLAGHVVTRRGGLRAGQVVTTGSWVGLQFVSPGATVVAAFAGLGETQVTFPA</sequence>
<evidence type="ECO:0000259" key="2">
    <source>
        <dbReference type="Pfam" id="PF01557"/>
    </source>
</evidence>
<dbReference type="GO" id="GO:0005737">
    <property type="term" value="C:cytoplasm"/>
    <property type="evidence" value="ECO:0007669"/>
    <property type="project" value="TreeGrafter"/>
</dbReference>
<evidence type="ECO:0000313" key="4">
    <source>
        <dbReference type="Proteomes" id="UP000321638"/>
    </source>
</evidence>
<accession>A0A5C8PH97</accession>
<dbReference type="Pfam" id="PF01557">
    <property type="entry name" value="FAA_hydrolase"/>
    <property type="match status" value="1"/>
</dbReference>
<dbReference type="AlphaFoldDB" id="A0A5C8PH97"/>
<dbReference type="Proteomes" id="UP000321638">
    <property type="component" value="Unassembled WGS sequence"/>
</dbReference>
<gene>
    <name evidence="3" type="ORF">FHP25_24510</name>
</gene>
<dbReference type="Gene3D" id="3.90.850.10">
    <property type="entry name" value="Fumarylacetoacetase-like, C-terminal domain"/>
    <property type="match status" value="1"/>
</dbReference>
<dbReference type="InterPro" id="IPR011234">
    <property type="entry name" value="Fumarylacetoacetase-like_C"/>
</dbReference>
<proteinExistence type="predicted"/>
<keyword evidence="1" id="KW-0456">Lyase</keyword>
<feature type="domain" description="Fumarylacetoacetase-like C-terminal" evidence="2">
    <location>
        <begin position="86"/>
        <end position="247"/>
    </location>
</feature>
<dbReference type="SUPFAM" id="SSF56529">
    <property type="entry name" value="FAH"/>
    <property type="match status" value="1"/>
</dbReference>
<keyword evidence="4" id="KW-1185">Reference proteome</keyword>
<dbReference type="EMBL" id="VDUZ01000031">
    <property type="protein sequence ID" value="TXL72715.1"/>
    <property type="molecule type" value="Genomic_DNA"/>
</dbReference>
<protein>
    <submittedName>
        <fullName evidence="3">2-keto-4-pentenoate hydratase</fullName>
    </submittedName>
</protein>
<comment type="caution">
    <text evidence="3">The sequence shown here is derived from an EMBL/GenBank/DDBJ whole genome shotgun (WGS) entry which is preliminary data.</text>
</comment>
<evidence type="ECO:0000256" key="1">
    <source>
        <dbReference type="ARBA" id="ARBA00023239"/>
    </source>
</evidence>
<evidence type="ECO:0000313" key="3">
    <source>
        <dbReference type="EMBL" id="TXL72715.1"/>
    </source>
</evidence>
<name>A0A5C8PH97_9HYPH</name>
<dbReference type="PANTHER" id="PTHR30143:SF0">
    <property type="entry name" value="2-KETO-4-PENTENOATE HYDRATASE"/>
    <property type="match status" value="1"/>
</dbReference>
<reference evidence="3 4" key="1">
    <citation type="submission" date="2019-06" db="EMBL/GenBank/DDBJ databases">
        <title>New taxonomy in bacterial strain CC-CFT640, isolated from vineyard.</title>
        <authorList>
            <person name="Lin S.-Y."/>
            <person name="Tsai C.-F."/>
            <person name="Young C.-C."/>
        </authorList>
    </citation>
    <scope>NUCLEOTIDE SEQUENCE [LARGE SCALE GENOMIC DNA]</scope>
    <source>
        <strain evidence="3 4">CC-CFT640</strain>
    </source>
</reference>
<organism evidence="3 4">
    <name type="scientific">Vineibacter terrae</name>
    <dbReference type="NCBI Taxonomy" id="2586908"/>
    <lineage>
        <taxon>Bacteria</taxon>
        <taxon>Pseudomonadati</taxon>
        <taxon>Pseudomonadota</taxon>
        <taxon>Alphaproteobacteria</taxon>
        <taxon>Hyphomicrobiales</taxon>
        <taxon>Vineibacter</taxon>
    </lineage>
</organism>
<dbReference type="PANTHER" id="PTHR30143">
    <property type="entry name" value="ACID HYDRATASE"/>
    <property type="match status" value="1"/>
</dbReference>
<dbReference type="RefSeq" id="WP_147849613.1">
    <property type="nucleotide sequence ID" value="NZ_VDUZ01000031.1"/>
</dbReference>